<dbReference type="InterPro" id="IPR005338">
    <property type="entry name" value="Anhydro_N_Ac-Mur_kinase"/>
</dbReference>
<dbReference type="GO" id="GO:0016773">
    <property type="term" value="F:phosphotransferase activity, alcohol group as acceptor"/>
    <property type="evidence" value="ECO:0007669"/>
    <property type="project" value="InterPro"/>
</dbReference>
<dbReference type="AlphaFoldDB" id="A0A2W7IA02"/>
<reference evidence="1 2" key="1">
    <citation type="submission" date="2018-06" db="EMBL/GenBank/DDBJ databases">
        <title>Genomic Encyclopedia of Archaeal and Bacterial Type Strains, Phase II (KMG-II): from individual species to whole genera.</title>
        <authorList>
            <person name="Goeker M."/>
        </authorList>
    </citation>
    <scope>NUCLEOTIDE SEQUENCE [LARGE SCALE GENOMIC DNA]</scope>
    <source>
        <strain evidence="1 2">DSM 15361</strain>
    </source>
</reference>
<sequence>MENLTYRVVGVMSGTSLDGIDLALIDFVKSKEGWGFNILLAETLAYSKEWKDRLAQASHLSKEEITHLDVAYTDELAAVISSFLSRHSISVSSLNAVCSHGHTVLHQPESGITIQIGNLPVLAQKIGMRVVCDFRVEDVALGGQGAPLVPIGDQMLFTEFDYCLNLGGFANISLEENGSRLAYDVCAVNTVLNVLSQKMGVDYDEDGRIAASGEIDQDLLRKLNELSFYQKSPPKSLGVEWVVKDIMPLLEETHISIPHKITTFTYHIAQQIANNLAKDTSKKVLVTGGGAYNKTLIEFLKSMSVVEVIIPSKEIVEFKEALIFGFLGLLKLEKEVNVLKSVTGASKNHSSGKVFLP</sequence>
<dbReference type="Pfam" id="PF03702">
    <property type="entry name" value="AnmK"/>
    <property type="match status" value="1"/>
</dbReference>
<keyword evidence="1" id="KW-0808">Transferase</keyword>
<keyword evidence="2" id="KW-1185">Reference proteome</keyword>
<dbReference type="Proteomes" id="UP000249542">
    <property type="component" value="Unassembled WGS sequence"/>
</dbReference>
<protein>
    <submittedName>
        <fullName evidence="1">Anhydro-N-acetylmuramic acid kinase</fullName>
    </submittedName>
</protein>
<dbReference type="GO" id="GO:0006040">
    <property type="term" value="P:amino sugar metabolic process"/>
    <property type="evidence" value="ECO:0007669"/>
    <property type="project" value="InterPro"/>
</dbReference>
<comment type="caution">
    <text evidence="1">The sequence shown here is derived from an EMBL/GenBank/DDBJ whole genome shotgun (WGS) entry which is preliminary data.</text>
</comment>
<evidence type="ECO:0000313" key="2">
    <source>
        <dbReference type="Proteomes" id="UP000249542"/>
    </source>
</evidence>
<organism evidence="1 2">
    <name type="scientific">Mesonia algae</name>
    <dbReference type="NCBI Taxonomy" id="213248"/>
    <lineage>
        <taxon>Bacteria</taxon>
        <taxon>Pseudomonadati</taxon>
        <taxon>Bacteroidota</taxon>
        <taxon>Flavobacteriia</taxon>
        <taxon>Flavobacteriales</taxon>
        <taxon>Flavobacteriaceae</taxon>
        <taxon>Mesonia</taxon>
    </lineage>
</organism>
<dbReference type="PANTHER" id="PTHR30605">
    <property type="entry name" value="ANHYDRO-N-ACETYLMURAMIC ACID KINASE"/>
    <property type="match status" value="1"/>
</dbReference>
<dbReference type="EMBL" id="QKYV01000001">
    <property type="protein sequence ID" value="PZW43726.1"/>
    <property type="molecule type" value="Genomic_DNA"/>
</dbReference>
<accession>A0A2W7IA02</accession>
<keyword evidence="1" id="KW-0418">Kinase</keyword>
<dbReference type="InterPro" id="IPR043129">
    <property type="entry name" value="ATPase_NBD"/>
</dbReference>
<name>A0A2W7IA02_9FLAO</name>
<dbReference type="GO" id="GO:0005524">
    <property type="term" value="F:ATP binding"/>
    <property type="evidence" value="ECO:0007669"/>
    <property type="project" value="InterPro"/>
</dbReference>
<proteinExistence type="predicted"/>
<dbReference type="PANTHER" id="PTHR30605:SF0">
    <property type="entry name" value="ANHYDRO-N-ACETYLMURAMIC ACID KINASE"/>
    <property type="match status" value="1"/>
</dbReference>
<dbReference type="NCBIfam" id="NF007144">
    <property type="entry name" value="PRK09585.2-3"/>
    <property type="match status" value="1"/>
</dbReference>
<dbReference type="Gene3D" id="3.30.420.40">
    <property type="match status" value="2"/>
</dbReference>
<evidence type="ECO:0000313" key="1">
    <source>
        <dbReference type="EMBL" id="PZW43726.1"/>
    </source>
</evidence>
<dbReference type="GO" id="GO:0016301">
    <property type="term" value="F:kinase activity"/>
    <property type="evidence" value="ECO:0007669"/>
    <property type="project" value="UniProtKB-KW"/>
</dbReference>
<dbReference type="SUPFAM" id="SSF53067">
    <property type="entry name" value="Actin-like ATPase domain"/>
    <property type="match status" value="1"/>
</dbReference>
<dbReference type="GO" id="GO:0009254">
    <property type="term" value="P:peptidoglycan turnover"/>
    <property type="evidence" value="ECO:0007669"/>
    <property type="project" value="InterPro"/>
</dbReference>
<dbReference type="RefSeq" id="WP_111539966.1">
    <property type="nucleotide sequence ID" value="NZ_QKYV01000001.1"/>
</dbReference>
<gene>
    <name evidence="1" type="ORF">LX95_00050</name>
</gene>